<keyword evidence="1" id="KW-0812">Transmembrane</keyword>
<sequence length="388" mass="44312">MKNTLPVFNISFRPFFLLAAIIAIINVTFWVSAFVKGTDLGLVNFDPLFWHGHEMLFGFTSALIIGFLFTASSHWTQTTPYRGCFLIFLVALWLMERFSYFLNISHNWSIILLNIFYPASIILLFLKLRKNKQVYIFIPLLSTLWILSILHTYGYMSDSLSLQDISKNSASAIIRLLILLILGRVIPFFTKSRFKDLDLKINVPKFVQRFSILTLIILALPLSLFLSPSAIIIVYLICIIFNTLRVLYWKPLIGMKEPMIAVLYIGSFALVFGLVMELIGFFNGSIGFSQAPLHMLLAFGLGSVAIGMMTRVSLGHTGRIIKADKYIIISFVFVIIGALIRVFVPIIWNEFYETSLHYASGFWTLGFIIYLIKFFWPLVTKRPDGKFG</sequence>
<keyword evidence="1" id="KW-1133">Transmembrane helix</keyword>
<reference evidence="3" key="1">
    <citation type="journal article" date="2019" name="Int. J. Syst. Evol. Microbiol.">
        <title>Halobacteriovorax valvorus sp. nov., a novel prokaryotic predator isolated from coastal seawater of China.</title>
        <authorList>
            <person name="Chen M.-X."/>
        </authorList>
    </citation>
    <scope>NUCLEOTIDE SEQUENCE [LARGE SCALE GENOMIC DNA]</scope>
    <source>
        <strain evidence="3">BL9</strain>
    </source>
</reference>
<evidence type="ECO:0000313" key="3">
    <source>
        <dbReference type="Proteomes" id="UP000443582"/>
    </source>
</evidence>
<feature type="transmembrane region" description="Helical" evidence="1">
    <location>
        <begin position="360"/>
        <end position="379"/>
    </location>
</feature>
<comment type="caution">
    <text evidence="2">The sequence shown here is derived from an EMBL/GenBank/DDBJ whole genome shotgun (WGS) entry which is preliminary data.</text>
</comment>
<dbReference type="EMBL" id="QDKL01000004">
    <property type="protein sequence ID" value="RZF20394.1"/>
    <property type="molecule type" value="Genomic_DNA"/>
</dbReference>
<accession>A0ABY0IFS7</accession>
<feature type="transmembrane region" description="Helical" evidence="1">
    <location>
        <begin position="55"/>
        <end position="71"/>
    </location>
</feature>
<gene>
    <name evidence="2" type="ORF">DAY19_14625</name>
</gene>
<feature type="transmembrane region" description="Helical" evidence="1">
    <location>
        <begin position="168"/>
        <end position="186"/>
    </location>
</feature>
<evidence type="ECO:0000313" key="2">
    <source>
        <dbReference type="EMBL" id="RZF20394.1"/>
    </source>
</evidence>
<keyword evidence="3" id="KW-1185">Reference proteome</keyword>
<evidence type="ECO:0000256" key="1">
    <source>
        <dbReference type="SAM" id="Phobius"/>
    </source>
</evidence>
<feature type="transmembrane region" description="Helical" evidence="1">
    <location>
        <begin position="260"/>
        <end position="282"/>
    </location>
</feature>
<dbReference type="InterPro" id="IPR010266">
    <property type="entry name" value="NnrS"/>
</dbReference>
<keyword evidence="1" id="KW-0472">Membrane</keyword>
<dbReference type="RefSeq" id="WP_115363824.1">
    <property type="nucleotide sequence ID" value="NZ_QDKL01000004.1"/>
</dbReference>
<name>A0ABY0IFS7_9BACT</name>
<dbReference type="Proteomes" id="UP000443582">
    <property type="component" value="Unassembled WGS sequence"/>
</dbReference>
<feature type="transmembrane region" description="Helical" evidence="1">
    <location>
        <begin position="206"/>
        <end position="224"/>
    </location>
</feature>
<protein>
    <submittedName>
        <fullName evidence="2">NnrS family protein</fullName>
    </submittedName>
</protein>
<feature type="transmembrane region" description="Helical" evidence="1">
    <location>
        <begin position="135"/>
        <end position="156"/>
    </location>
</feature>
<feature type="transmembrane region" description="Helical" evidence="1">
    <location>
        <begin position="12"/>
        <end position="35"/>
    </location>
</feature>
<proteinExistence type="predicted"/>
<feature type="transmembrane region" description="Helical" evidence="1">
    <location>
        <begin position="326"/>
        <end position="348"/>
    </location>
</feature>
<feature type="transmembrane region" description="Helical" evidence="1">
    <location>
        <begin position="83"/>
        <end position="102"/>
    </location>
</feature>
<feature type="transmembrane region" description="Helical" evidence="1">
    <location>
        <begin position="294"/>
        <end position="314"/>
    </location>
</feature>
<organism evidence="2 3">
    <name type="scientific">Halobacteriovorax vibrionivorans</name>
    <dbReference type="NCBI Taxonomy" id="2152716"/>
    <lineage>
        <taxon>Bacteria</taxon>
        <taxon>Pseudomonadati</taxon>
        <taxon>Bdellovibrionota</taxon>
        <taxon>Bacteriovoracia</taxon>
        <taxon>Bacteriovoracales</taxon>
        <taxon>Halobacteriovoraceae</taxon>
        <taxon>Halobacteriovorax</taxon>
    </lineage>
</organism>
<feature type="transmembrane region" description="Helical" evidence="1">
    <location>
        <begin position="230"/>
        <end position="248"/>
    </location>
</feature>
<dbReference type="Pfam" id="PF05940">
    <property type="entry name" value="NnrS"/>
    <property type="match status" value="1"/>
</dbReference>
<feature type="transmembrane region" description="Helical" evidence="1">
    <location>
        <begin position="108"/>
        <end position="128"/>
    </location>
</feature>